<feature type="compositionally biased region" description="Low complexity" evidence="8">
    <location>
        <begin position="76"/>
        <end position="92"/>
    </location>
</feature>
<keyword evidence="5" id="KW-0805">Transcription regulation</keyword>
<accession>A0A1R1YI77</accession>
<dbReference type="AlphaFoldDB" id="A0A1R1YI77"/>
<keyword evidence="6" id="KW-0804">Transcription</keyword>
<evidence type="ECO:0000256" key="7">
    <source>
        <dbReference type="ARBA" id="ARBA00023242"/>
    </source>
</evidence>
<comment type="similarity">
    <text evidence="2">Belongs to the MRG family.</text>
</comment>
<organism evidence="11 12">
    <name type="scientific">Smittium culicis</name>
    <dbReference type="NCBI Taxonomy" id="133412"/>
    <lineage>
        <taxon>Eukaryota</taxon>
        <taxon>Fungi</taxon>
        <taxon>Fungi incertae sedis</taxon>
        <taxon>Zoopagomycota</taxon>
        <taxon>Kickxellomycotina</taxon>
        <taxon>Harpellomycetes</taxon>
        <taxon>Harpellales</taxon>
        <taxon>Legeriomycetaceae</taxon>
        <taxon>Smittium</taxon>
    </lineage>
</organism>
<dbReference type="PANTHER" id="PTHR10880:SF15">
    <property type="entry name" value="MSL COMPLEX SUBUNIT 3"/>
    <property type="match status" value="1"/>
</dbReference>
<sequence length="305" mass="35011">MEMEIWDKSGPDQLESGPHYFVHYKGWKQTWDEWLDDSRILKYTDDNLQKQKYLKQAAITSNKKKSSSETNATPQSNSSVGSRKSSGNVSGSATGAPRLKGVADGDLDFHRGRKRGRDSIAEKIDGDLAKKPEFKFAVPNVLKVKLIDDWEFVTKEKLLVNLPRTPTVSQIIDQYNVYLTENAEKRKSRKNEEISKEILVGLKHYFDKALGTILLYRFERYQYQEILQLHPESKMSDIYGAEHLLRLFVQLPALVSQANMDDESLIVLKDYLGDFLKYLQKNISVFFVEKYKTPSPSYVSVAKAI</sequence>
<gene>
    <name evidence="11" type="ORF">AYI70_g199</name>
</gene>
<feature type="domain" description="MRG" evidence="9">
    <location>
        <begin position="114"/>
        <end position="292"/>
    </location>
</feature>
<feature type="compositionally biased region" description="Basic and acidic residues" evidence="8">
    <location>
        <begin position="101"/>
        <end position="110"/>
    </location>
</feature>
<dbReference type="InterPro" id="IPR053820">
    <property type="entry name" value="MSL3_chromo-like"/>
</dbReference>
<comment type="caution">
    <text evidence="11">The sequence shown here is derived from an EMBL/GenBank/DDBJ whole genome shotgun (WGS) entry which is preliminary data.</text>
</comment>
<dbReference type="PROSITE" id="PS51640">
    <property type="entry name" value="MRG"/>
    <property type="match status" value="1"/>
</dbReference>
<evidence type="ECO:0000256" key="6">
    <source>
        <dbReference type="ARBA" id="ARBA00023163"/>
    </source>
</evidence>
<dbReference type="EMBL" id="LSSN01000021">
    <property type="protein sequence ID" value="OMJ26416.1"/>
    <property type="molecule type" value="Genomic_DNA"/>
</dbReference>
<comment type="subcellular location">
    <subcellularLocation>
        <location evidence="1">Nucleus</location>
    </subcellularLocation>
</comment>
<keyword evidence="7" id="KW-0539">Nucleus</keyword>
<feature type="region of interest" description="Disordered" evidence="8">
    <location>
        <begin position="59"/>
        <end position="110"/>
    </location>
</feature>
<dbReference type="GO" id="GO:0032221">
    <property type="term" value="C:Rpd3S complex"/>
    <property type="evidence" value="ECO:0007669"/>
    <property type="project" value="TreeGrafter"/>
</dbReference>
<dbReference type="Proteomes" id="UP000187283">
    <property type="component" value="Unassembled WGS sequence"/>
</dbReference>
<dbReference type="InterPro" id="IPR008676">
    <property type="entry name" value="MRG"/>
</dbReference>
<dbReference type="PIRSF" id="PIRSF038133">
    <property type="entry name" value="HAT_Nua4_EAF3/MRG15"/>
    <property type="match status" value="1"/>
</dbReference>
<evidence type="ECO:0000313" key="12">
    <source>
        <dbReference type="Proteomes" id="UP000187283"/>
    </source>
</evidence>
<dbReference type="OrthoDB" id="124855at2759"/>
<proteinExistence type="inferred from homology"/>
<dbReference type="SUPFAM" id="SSF54160">
    <property type="entry name" value="Chromo domain-like"/>
    <property type="match status" value="1"/>
</dbReference>
<evidence type="ECO:0000259" key="9">
    <source>
        <dbReference type="Pfam" id="PF05712"/>
    </source>
</evidence>
<evidence type="ECO:0000256" key="3">
    <source>
        <dbReference type="ARBA" id="ARBA00018505"/>
    </source>
</evidence>
<name>A0A1R1YI77_9FUNG</name>
<dbReference type="GO" id="GO:0006355">
    <property type="term" value="P:regulation of DNA-templated transcription"/>
    <property type="evidence" value="ECO:0007669"/>
    <property type="project" value="InterPro"/>
</dbReference>
<evidence type="ECO:0000256" key="5">
    <source>
        <dbReference type="ARBA" id="ARBA00023015"/>
    </source>
</evidence>
<evidence type="ECO:0000256" key="2">
    <source>
        <dbReference type="ARBA" id="ARBA00009093"/>
    </source>
</evidence>
<feature type="domain" description="MSL3 chromodomain-like" evidence="10">
    <location>
        <begin position="15"/>
        <end position="55"/>
    </location>
</feature>
<dbReference type="Pfam" id="PF05712">
    <property type="entry name" value="MRG"/>
    <property type="match status" value="1"/>
</dbReference>
<evidence type="ECO:0000256" key="1">
    <source>
        <dbReference type="ARBA" id="ARBA00004123"/>
    </source>
</evidence>
<protein>
    <recommendedName>
        <fullName evidence="3">Chromatin modification-related protein EAF3</fullName>
    </recommendedName>
</protein>
<keyword evidence="12" id="KW-1185">Reference proteome</keyword>
<dbReference type="STRING" id="133412.A0A1R1YI77"/>
<dbReference type="GO" id="GO:0006325">
    <property type="term" value="P:chromatin organization"/>
    <property type="evidence" value="ECO:0007669"/>
    <property type="project" value="UniProtKB-KW"/>
</dbReference>
<reference evidence="11 12" key="1">
    <citation type="submission" date="2017-01" db="EMBL/GenBank/DDBJ databases">
        <authorList>
            <person name="Mah S.A."/>
            <person name="Swanson W.J."/>
            <person name="Moy G.W."/>
            <person name="Vacquier V.D."/>
        </authorList>
    </citation>
    <scope>NUCLEOTIDE SEQUENCE [LARGE SCALE GENOMIC DNA]</scope>
    <source>
        <strain evidence="11 12">GSMNP</strain>
    </source>
</reference>
<keyword evidence="4" id="KW-0156">Chromatin regulator</keyword>
<dbReference type="Pfam" id="PF22732">
    <property type="entry name" value="MSL3_chromo-like"/>
    <property type="match status" value="1"/>
</dbReference>
<evidence type="ECO:0000256" key="8">
    <source>
        <dbReference type="SAM" id="MobiDB-lite"/>
    </source>
</evidence>
<dbReference type="Gene3D" id="2.30.30.140">
    <property type="match status" value="1"/>
</dbReference>
<dbReference type="GO" id="GO:0035267">
    <property type="term" value="C:NuA4 histone acetyltransferase complex"/>
    <property type="evidence" value="ECO:0007669"/>
    <property type="project" value="TreeGrafter"/>
</dbReference>
<evidence type="ECO:0000256" key="4">
    <source>
        <dbReference type="ARBA" id="ARBA00022853"/>
    </source>
</evidence>
<evidence type="ECO:0000259" key="10">
    <source>
        <dbReference type="Pfam" id="PF22732"/>
    </source>
</evidence>
<evidence type="ECO:0000313" key="11">
    <source>
        <dbReference type="EMBL" id="OMJ26416.1"/>
    </source>
</evidence>
<dbReference type="PANTHER" id="PTHR10880">
    <property type="entry name" value="MORTALITY FACTOR 4-LIKE PROTEIN"/>
    <property type="match status" value="1"/>
</dbReference>
<dbReference type="InterPro" id="IPR026541">
    <property type="entry name" value="MRG_dom"/>
</dbReference>
<dbReference type="InterPro" id="IPR038217">
    <property type="entry name" value="MRG_C_sf"/>
</dbReference>
<dbReference type="Gene3D" id="1.10.274.30">
    <property type="entry name" value="MRG domain"/>
    <property type="match status" value="1"/>
</dbReference>
<dbReference type="InterPro" id="IPR016197">
    <property type="entry name" value="Chromo-like_dom_sf"/>
</dbReference>